<evidence type="ECO:0000313" key="1">
    <source>
        <dbReference type="EMBL" id="KAF0727944.1"/>
    </source>
</evidence>
<dbReference type="VEuPathDB" id="FungiDB:AeMF1_018053"/>
<evidence type="ECO:0008006" key="3">
    <source>
        <dbReference type="Google" id="ProtNLM"/>
    </source>
</evidence>
<protein>
    <recommendedName>
        <fullName evidence="3">F-box domain-containing protein</fullName>
    </recommendedName>
</protein>
<gene>
    <name evidence="1" type="ORF">Ae201684_014056</name>
</gene>
<dbReference type="VEuPathDB" id="FungiDB:AeMF1_006423"/>
<reference evidence="1 2" key="1">
    <citation type="submission" date="2019-07" db="EMBL/GenBank/DDBJ databases">
        <title>Genomics analysis of Aphanomyces spp. identifies a new class of oomycete effector associated with host adaptation.</title>
        <authorList>
            <person name="Gaulin E."/>
        </authorList>
    </citation>
    <scope>NUCLEOTIDE SEQUENCE [LARGE SCALE GENOMIC DNA]</scope>
    <source>
        <strain evidence="1 2">ATCC 201684</strain>
    </source>
</reference>
<keyword evidence="2" id="KW-1185">Reference proteome</keyword>
<dbReference type="InterPro" id="IPR032675">
    <property type="entry name" value="LRR_dom_sf"/>
</dbReference>
<evidence type="ECO:0000313" key="2">
    <source>
        <dbReference type="Proteomes" id="UP000481153"/>
    </source>
</evidence>
<dbReference type="Gene3D" id="3.80.10.10">
    <property type="entry name" value="Ribonuclease Inhibitor"/>
    <property type="match status" value="1"/>
</dbReference>
<dbReference type="SUPFAM" id="SSF52047">
    <property type="entry name" value="RNI-like"/>
    <property type="match status" value="1"/>
</dbReference>
<dbReference type="Proteomes" id="UP000481153">
    <property type="component" value="Unassembled WGS sequence"/>
</dbReference>
<dbReference type="AlphaFoldDB" id="A0A6G0WKW2"/>
<proteinExistence type="predicted"/>
<comment type="caution">
    <text evidence="1">The sequence shown here is derived from an EMBL/GenBank/DDBJ whole genome shotgun (WGS) entry which is preliminary data.</text>
</comment>
<organism evidence="1 2">
    <name type="scientific">Aphanomyces euteiches</name>
    <dbReference type="NCBI Taxonomy" id="100861"/>
    <lineage>
        <taxon>Eukaryota</taxon>
        <taxon>Sar</taxon>
        <taxon>Stramenopiles</taxon>
        <taxon>Oomycota</taxon>
        <taxon>Saprolegniomycetes</taxon>
        <taxon>Saprolegniales</taxon>
        <taxon>Verrucalvaceae</taxon>
        <taxon>Aphanomyces</taxon>
    </lineage>
</organism>
<accession>A0A6G0WKW2</accession>
<sequence>MTSKHQGRDGAEAKKRKVNVVSAWTVLPEDLIVKIAFSIPDAADLFTFLEALVPLEVLGPLEHLHKLGLERDTKDLWPCLLLNSTTLKAKFRSSYEVIAKYYSSVLVVDVTDVTWLRKHLNPAVQVEWIASQFPIPQDILNDWTDLRITQFYGTFYNNDTSALTNVIPRLPHLQFFNIEVEDTLDYVCPAIARSTQITALKLVTRMNDELNESNVVDLVAWLSSHPVQTFSFDGSHEAYDIDIALRQKFYEAMVNCSTMDKLVLDASGANDLDFSKFTFSMRSLEVLYPHCDFIESLAERLEGSNVTDLTIFGYYVQETSAFIALLQVLPKTCIKSLTWYDVKLDRKSWHTLVPLLAECPVERLALDLTNMDSGIAQSIAMALEKNKFICELDLTGSSMAMEYFVPLIKSMTHPSRPVETKRIKWKQTNGLAKQLAKLKQLAEDRGGEFLF</sequence>
<name>A0A6G0WKW2_9STRA</name>
<dbReference type="EMBL" id="VJMJ01000184">
    <property type="protein sequence ID" value="KAF0727944.1"/>
    <property type="molecule type" value="Genomic_DNA"/>
</dbReference>